<dbReference type="RefSeq" id="WP_012061983.1">
    <property type="nucleotide sequence ID" value="NC_009633.1"/>
</dbReference>
<organism evidence="2 3">
    <name type="scientific">Alkaliphilus metalliredigens (strain QYMF)</name>
    <dbReference type="NCBI Taxonomy" id="293826"/>
    <lineage>
        <taxon>Bacteria</taxon>
        <taxon>Bacillati</taxon>
        <taxon>Bacillota</taxon>
        <taxon>Clostridia</taxon>
        <taxon>Peptostreptococcales</taxon>
        <taxon>Natronincolaceae</taxon>
        <taxon>Alkaliphilus</taxon>
    </lineage>
</organism>
<reference evidence="3" key="1">
    <citation type="journal article" date="2016" name="Genome Announc.">
        <title>Complete genome sequence of Alkaliphilus metalliredigens strain QYMF, an alkaliphilic and metal-reducing bacterium isolated from borax-contaminated leachate ponds.</title>
        <authorList>
            <person name="Hwang C."/>
            <person name="Copeland A."/>
            <person name="Lucas S."/>
            <person name="Lapidus A."/>
            <person name="Barry K."/>
            <person name="Detter J.C."/>
            <person name="Glavina Del Rio T."/>
            <person name="Hammon N."/>
            <person name="Israni S."/>
            <person name="Dalin E."/>
            <person name="Tice H."/>
            <person name="Pitluck S."/>
            <person name="Chertkov O."/>
            <person name="Brettin T."/>
            <person name="Bruce D."/>
            <person name="Han C."/>
            <person name="Schmutz J."/>
            <person name="Larimer F."/>
            <person name="Land M.L."/>
            <person name="Hauser L."/>
            <person name="Kyrpides N."/>
            <person name="Mikhailova N."/>
            <person name="Ye Q."/>
            <person name="Zhou J."/>
            <person name="Richardson P."/>
            <person name="Fields M.W."/>
        </authorList>
    </citation>
    <scope>NUCLEOTIDE SEQUENCE [LARGE SCALE GENOMIC DNA]</scope>
    <source>
        <strain evidence="3">QYMF</strain>
    </source>
</reference>
<feature type="transmembrane region" description="Helical" evidence="1">
    <location>
        <begin position="129"/>
        <end position="153"/>
    </location>
</feature>
<feature type="transmembrane region" description="Helical" evidence="1">
    <location>
        <begin position="39"/>
        <end position="61"/>
    </location>
</feature>
<dbReference type="Pfam" id="PF06695">
    <property type="entry name" value="Sm_multidrug_ex"/>
    <property type="match status" value="1"/>
</dbReference>
<dbReference type="EMBL" id="CP000724">
    <property type="protein sequence ID" value="ABR46940.1"/>
    <property type="molecule type" value="Genomic_DNA"/>
</dbReference>
<dbReference type="eggNOG" id="COG2426">
    <property type="taxonomic scope" value="Bacteria"/>
</dbReference>
<feature type="transmembrane region" description="Helical" evidence="1">
    <location>
        <begin position="12"/>
        <end position="33"/>
    </location>
</feature>
<keyword evidence="3" id="KW-1185">Reference proteome</keyword>
<dbReference type="OrthoDB" id="360192at2"/>
<dbReference type="AlphaFoldDB" id="A6TL72"/>
<evidence type="ECO:0000313" key="3">
    <source>
        <dbReference type="Proteomes" id="UP000001572"/>
    </source>
</evidence>
<sequence length="155" mass="17084">MESAFQWMTKELMVLFIAALPIMELRGAIPIGVSMGIHPLHATILGVVGSLLPVPFLLLFLEPVFEKLKKSKFFFKFIQRTVKKTRKSSERIRKYSTLGLVLFVAIPLPTTGVWSGCLAAKLLAVPFKYAMPAIAVGASIAGTIMFILSYIAIKI</sequence>
<keyword evidence="1" id="KW-0472">Membrane</keyword>
<dbReference type="STRING" id="293826.Amet_0715"/>
<accession>A6TL72</accession>
<keyword evidence="1" id="KW-1133">Transmembrane helix</keyword>
<dbReference type="PANTHER" id="PTHR36007:SF2">
    <property type="entry name" value="TRANSPORT PROTEIN-RELATED"/>
    <property type="match status" value="1"/>
</dbReference>
<protein>
    <submittedName>
        <fullName evidence="2">Putative small multi-drug export</fullName>
    </submittedName>
</protein>
<dbReference type="InterPro" id="IPR009577">
    <property type="entry name" value="Sm_multidrug_ex"/>
</dbReference>
<dbReference type="HOGENOM" id="CLU_075669_1_0_9"/>
<dbReference type="KEGG" id="amt:Amet_0715"/>
<evidence type="ECO:0000256" key="1">
    <source>
        <dbReference type="SAM" id="Phobius"/>
    </source>
</evidence>
<dbReference type="PANTHER" id="PTHR36007">
    <property type="entry name" value="TRANSPORT PROTEIN-RELATED"/>
    <property type="match status" value="1"/>
</dbReference>
<name>A6TL72_ALKMQ</name>
<evidence type="ECO:0000313" key="2">
    <source>
        <dbReference type="EMBL" id="ABR46940.1"/>
    </source>
</evidence>
<keyword evidence="1" id="KW-0812">Transmembrane</keyword>
<dbReference type="Proteomes" id="UP000001572">
    <property type="component" value="Chromosome"/>
</dbReference>
<proteinExistence type="predicted"/>
<feature type="transmembrane region" description="Helical" evidence="1">
    <location>
        <begin position="95"/>
        <end position="123"/>
    </location>
</feature>
<gene>
    <name evidence="2" type="ordered locus">Amet_0715</name>
</gene>